<keyword evidence="2" id="KW-1185">Reference proteome</keyword>
<evidence type="ECO:0000313" key="1">
    <source>
        <dbReference type="EMBL" id="SFM98041.1"/>
    </source>
</evidence>
<dbReference type="Gene3D" id="1.10.1220.10">
    <property type="entry name" value="Met repressor-like"/>
    <property type="match status" value="1"/>
</dbReference>
<evidence type="ECO:0000313" key="2">
    <source>
        <dbReference type="Proteomes" id="UP000199048"/>
    </source>
</evidence>
<dbReference type="AlphaFoldDB" id="A0A1I4VA43"/>
<reference evidence="2" key="1">
    <citation type="submission" date="2016-10" db="EMBL/GenBank/DDBJ databases">
        <authorList>
            <person name="Varghese N."/>
            <person name="Submissions S."/>
        </authorList>
    </citation>
    <scope>NUCLEOTIDE SEQUENCE [LARGE SCALE GENOMIC DNA]</scope>
    <source>
        <strain evidence="2">BL36</strain>
    </source>
</reference>
<dbReference type="GO" id="GO:0006355">
    <property type="term" value="P:regulation of DNA-templated transcription"/>
    <property type="evidence" value="ECO:0007669"/>
    <property type="project" value="InterPro"/>
</dbReference>
<dbReference type="EMBL" id="FOTK01000091">
    <property type="protein sequence ID" value="SFM98041.1"/>
    <property type="molecule type" value="Genomic_DNA"/>
</dbReference>
<gene>
    <name evidence="1" type="ORF">SAMN05192568_10919</name>
</gene>
<protein>
    <recommendedName>
        <fullName evidence="3">Arc-like DNA binding domain-containing protein</fullName>
    </recommendedName>
</protein>
<evidence type="ECO:0008006" key="3">
    <source>
        <dbReference type="Google" id="ProtNLM"/>
    </source>
</evidence>
<organism evidence="1 2">
    <name type="scientific">Methylobacterium pseudosasicola</name>
    <dbReference type="NCBI Taxonomy" id="582667"/>
    <lineage>
        <taxon>Bacteria</taxon>
        <taxon>Pseudomonadati</taxon>
        <taxon>Pseudomonadota</taxon>
        <taxon>Alphaproteobacteria</taxon>
        <taxon>Hyphomicrobiales</taxon>
        <taxon>Methylobacteriaceae</taxon>
        <taxon>Methylobacterium</taxon>
    </lineage>
</organism>
<proteinExistence type="predicted"/>
<dbReference type="InterPro" id="IPR010985">
    <property type="entry name" value="Ribbon_hlx_hlx"/>
</dbReference>
<sequence>MKARRGRPPTGTIHGKSSVFTTRIRPELREKLDEAAVRAGHSLSQEVERRLSDSFIQDRRMEDAFGSVEQFWLMRLISLAMQQQYVPFSGADDWRRSPEHFEVMLKTVNGILESMRPAPMSETSPIEKEMMDFTSKNLPIALWKAITEADESLRLDQGTNDDHLAAMLKRKIGKVAEGALKNAQKAMPSEEEWKLRRDAAYAEQHKSMSETGKRRKK</sequence>
<dbReference type="STRING" id="582667.SAMN05192568_10919"/>
<accession>A0A1I4VA43</accession>
<dbReference type="Proteomes" id="UP000199048">
    <property type="component" value="Unassembled WGS sequence"/>
</dbReference>
<name>A0A1I4VA43_9HYPH</name>
<dbReference type="InterPro" id="IPR013321">
    <property type="entry name" value="Arc_rbn_hlx_hlx"/>
</dbReference>
<dbReference type="SUPFAM" id="SSF47598">
    <property type="entry name" value="Ribbon-helix-helix"/>
    <property type="match status" value="1"/>
</dbReference>